<dbReference type="Proteomes" id="UP000570851">
    <property type="component" value="Unassembled WGS sequence"/>
</dbReference>
<dbReference type="GeneID" id="58724309"/>
<dbReference type="RefSeq" id="WP_011318446.1">
    <property type="nucleotide sequence ID" value="NZ_JACKZP010000008.1"/>
</dbReference>
<keyword evidence="1" id="KW-0472">Membrane</keyword>
<feature type="transmembrane region" description="Helical" evidence="1">
    <location>
        <begin position="9"/>
        <end position="30"/>
    </location>
</feature>
<sequence>MNHFHSKSLVFYGVAITSVLILFKIVTLYGEKNLQASPVLNNSYRLTWKNNVLNCEKSAPMMLNIQQSGIYLNAALFSEGEAKPLTMSGIWKNQQMSLAGKIDQPTLCNITVPQSVKMQMQLTDKGNLQGQLIISDISQTLEFNATPEAAQVRPENSRSH</sequence>
<keyword evidence="1" id="KW-1133">Transmembrane helix</keyword>
<evidence type="ECO:0000256" key="1">
    <source>
        <dbReference type="SAM" id="Phobius"/>
    </source>
</evidence>
<reference evidence="2 3" key="1">
    <citation type="submission" date="2019-11" db="EMBL/GenBank/DDBJ databases">
        <title>Comparison of genomes from free-living endosymbiotic cyanobacteria isolated from Azolla.</title>
        <authorList>
            <person name="Thiel T."/>
            <person name="Pratte B."/>
        </authorList>
    </citation>
    <scope>NUCLEOTIDE SEQUENCE [LARGE SCALE GENOMIC DNA]</scope>
    <source>
        <strain evidence="2 3">N2B</strain>
    </source>
</reference>
<organism evidence="2 3">
    <name type="scientific">Trichormus variabilis N2B</name>
    <dbReference type="NCBI Taxonomy" id="2681315"/>
    <lineage>
        <taxon>Bacteria</taxon>
        <taxon>Bacillati</taxon>
        <taxon>Cyanobacteriota</taxon>
        <taxon>Cyanophyceae</taxon>
        <taxon>Nostocales</taxon>
        <taxon>Nostocaceae</taxon>
        <taxon>Trichormus</taxon>
    </lineage>
</organism>
<keyword evidence="3" id="KW-1185">Reference proteome</keyword>
<comment type="caution">
    <text evidence="2">The sequence shown here is derived from an EMBL/GenBank/DDBJ whole genome shotgun (WGS) entry which is preliminary data.</text>
</comment>
<evidence type="ECO:0000313" key="2">
    <source>
        <dbReference type="EMBL" id="MBC1301061.1"/>
    </source>
</evidence>
<proteinExistence type="predicted"/>
<keyword evidence="1" id="KW-0812">Transmembrane</keyword>
<dbReference type="EMBL" id="JACKZP010000008">
    <property type="protein sequence ID" value="MBC1301061.1"/>
    <property type="molecule type" value="Genomic_DNA"/>
</dbReference>
<accession>A0ABR6S4A0</accession>
<gene>
    <name evidence="2" type="ORF">GNE12_03920</name>
</gene>
<name>A0ABR6S4A0_ANAVA</name>
<protein>
    <submittedName>
        <fullName evidence="2">Uncharacterized protein</fullName>
    </submittedName>
</protein>
<evidence type="ECO:0000313" key="3">
    <source>
        <dbReference type="Proteomes" id="UP000570851"/>
    </source>
</evidence>